<proteinExistence type="inferred from homology"/>
<keyword evidence="11" id="KW-0443">Lipid metabolism</keyword>
<dbReference type="NCBIfam" id="TIGR00560">
    <property type="entry name" value="pgsA"/>
    <property type="match status" value="1"/>
</dbReference>
<dbReference type="InterPro" id="IPR000462">
    <property type="entry name" value="CDP-OH_P_trans"/>
</dbReference>
<comment type="subcellular location">
    <subcellularLocation>
        <location evidence="2">Membrane</location>
        <topology evidence="2">Multi-pass membrane protein</topology>
    </subcellularLocation>
</comment>
<dbReference type="GO" id="GO:0008444">
    <property type="term" value="F:CDP-diacylglycerol-glycerol-3-phosphate 3-phosphatidyltransferase activity"/>
    <property type="evidence" value="ECO:0007669"/>
    <property type="project" value="UniProtKB-UniRule"/>
</dbReference>
<dbReference type="Pfam" id="PF01066">
    <property type="entry name" value="CDP-OH_P_transf"/>
    <property type="match status" value="1"/>
</dbReference>
<name>A0A1V0B784_9GAMM</name>
<dbReference type="PANTHER" id="PTHR14269">
    <property type="entry name" value="CDP-DIACYLGLYCEROL--GLYCEROL-3-PHOSPHATE 3-PHOSPHATIDYLTRANSFERASE-RELATED"/>
    <property type="match status" value="1"/>
</dbReference>
<evidence type="ECO:0000256" key="7">
    <source>
        <dbReference type="ARBA" id="ARBA00022516"/>
    </source>
</evidence>
<sequence>MNIPNILTVMRVVLIPIFILLYYLPFHWSYLGAAIIFTLASVTDWLDGYLARRLQQSTPFGAFLDPVADKLMVAVALILLVQSHGNFWITAPAVVIIGREIVISALREWMAELGARAHVAVSNLGKYKTAAQMVALVVLLANPPVLTYWVIIGYVLLMISAVLTLWSMVVYLKAAWPHMSMGSDQKNDK</sequence>
<evidence type="ECO:0000256" key="16">
    <source>
        <dbReference type="NCBIfam" id="TIGR00560"/>
    </source>
</evidence>
<keyword evidence="13" id="KW-0594">Phospholipid biosynthesis</keyword>
<dbReference type="GO" id="GO:0005886">
    <property type="term" value="C:plasma membrane"/>
    <property type="evidence" value="ECO:0007669"/>
    <property type="project" value="TreeGrafter"/>
</dbReference>
<dbReference type="GO" id="GO:0036094">
    <property type="term" value="F:small molecule binding"/>
    <property type="evidence" value="ECO:0007669"/>
    <property type="project" value="UniProtKB-ARBA"/>
</dbReference>
<dbReference type="Proteomes" id="UP000243488">
    <property type="component" value="Chromosome"/>
</dbReference>
<keyword evidence="10 18" id="KW-1133">Transmembrane helix</keyword>
<keyword evidence="14" id="KW-1208">Phospholipid metabolism</keyword>
<keyword evidence="7" id="KW-0444">Lipid biosynthesis</keyword>
<keyword evidence="12 18" id="KW-0472">Membrane</keyword>
<evidence type="ECO:0000256" key="5">
    <source>
        <dbReference type="ARBA" id="ARBA00013170"/>
    </source>
</evidence>
<reference evidence="19 20" key="1">
    <citation type="submission" date="2017-03" db="EMBL/GenBank/DDBJ databases">
        <title>Complete genome sequence of the novel DNRA strain Pseudomonas sp. S-6-2 isolated from Chinese polluted river sediment. Journal of Biotechnology.</title>
        <authorList>
            <person name="Li J."/>
            <person name="Xiang F."/>
            <person name="Wang L."/>
            <person name="Xi L."/>
            <person name="Liu J."/>
        </authorList>
    </citation>
    <scope>NUCLEOTIDE SEQUENCE [LARGE SCALE GENOMIC DNA]</scope>
    <source>
        <strain evidence="19 20">S-6-2</strain>
    </source>
</reference>
<dbReference type="PANTHER" id="PTHR14269:SF62">
    <property type="entry name" value="CDP-DIACYLGLYCEROL--GLYCEROL-3-PHOSPHATE 3-PHOSPHATIDYLTRANSFERASE 1, CHLOROPLASTIC"/>
    <property type="match status" value="1"/>
</dbReference>
<dbReference type="FunFam" id="1.20.120.1760:FF:000008">
    <property type="entry name" value="CDP-diacylglycerol--glycerol-3-phosphate 3-phosphatidyltransferase 2"/>
    <property type="match status" value="1"/>
</dbReference>
<dbReference type="InterPro" id="IPR048254">
    <property type="entry name" value="CDP_ALCOHOL_P_TRANSF_CS"/>
</dbReference>
<accession>A0A1V0B784</accession>
<evidence type="ECO:0000313" key="20">
    <source>
        <dbReference type="Proteomes" id="UP000243488"/>
    </source>
</evidence>
<dbReference type="GO" id="GO:0005737">
    <property type="term" value="C:cytoplasm"/>
    <property type="evidence" value="ECO:0007669"/>
    <property type="project" value="UniProtKB-ARBA"/>
</dbReference>
<evidence type="ECO:0000256" key="6">
    <source>
        <dbReference type="ARBA" id="ARBA00014944"/>
    </source>
</evidence>
<evidence type="ECO:0000256" key="13">
    <source>
        <dbReference type="ARBA" id="ARBA00023209"/>
    </source>
</evidence>
<keyword evidence="20" id="KW-1185">Reference proteome</keyword>
<evidence type="ECO:0000256" key="2">
    <source>
        <dbReference type="ARBA" id="ARBA00004141"/>
    </source>
</evidence>
<feature type="transmembrane region" description="Helical" evidence="18">
    <location>
        <begin position="127"/>
        <end position="145"/>
    </location>
</feature>
<organism evidence="19 20">
    <name type="scientific">Halopseudomonas phragmitis</name>
    <dbReference type="NCBI Taxonomy" id="1931241"/>
    <lineage>
        <taxon>Bacteria</taxon>
        <taxon>Pseudomonadati</taxon>
        <taxon>Pseudomonadota</taxon>
        <taxon>Gammaproteobacteria</taxon>
        <taxon>Pseudomonadales</taxon>
        <taxon>Pseudomonadaceae</taxon>
        <taxon>Halopseudomonas</taxon>
    </lineage>
</organism>
<evidence type="ECO:0000256" key="14">
    <source>
        <dbReference type="ARBA" id="ARBA00023264"/>
    </source>
</evidence>
<evidence type="ECO:0000256" key="1">
    <source>
        <dbReference type="ARBA" id="ARBA00001936"/>
    </source>
</evidence>
<comment type="pathway">
    <text evidence="3">Phospholipid metabolism; phosphatidylglycerol biosynthesis; phosphatidylglycerol from CDP-diacylglycerol: step 1/2.</text>
</comment>
<dbReference type="AlphaFoldDB" id="A0A1V0B784"/>
<dbReference type="GO" id="GO:0046474">
    <property type="term" value="P:glycerophospholipid biosynthetic process"/>
    <property type="evidence" value="ECO:0007669"/>
    <property type="project" value="TreeGrafter"/>
</dbReference>
<evidence type="ECO:0000313" key="19">
    <source>
        <dbReference type="EMBL" id="AQZ95751.1"/>
    </source>
</evidence>
<keyword evidence="8 17" id="KW-0808">Transferase</keyword>
<protein>
    <recommendedName>
        <fullName evidence="6 16">CDP-diacylglycerol--glycerol-3-phosphate 3-phosphatidyltransferase</fullName>
        <ecNumber evidence="5 16">2.7.8.5</ecNumber>
    </recommendedName>
</protein>
<dbReference type="InterPro" id="IPR004570">
    <property type="entry name" value="Phosphatidylglycerol_P_synth"/>
</dbReference>
<dbReference type="EMBL" id="CP020100">
    <property type="protein sequence ID" value="AQZ95751.1"/>
    <property type="molecule type" value="Genomic_DNA"/>
</dbReference>
<feature type="transmembrane region" description="Helical" evidence="18">
    <location>
        <begin position="7"/>
        <end position="24"/>
    </location>
</feature>
<evidence type="ECO:0000256" key="15">
    <source>
        <dbReference type="ARBA" id="ARBA00048586"/>
    </source>
</evidence>
<dbReference type="InterPro" id="IPR043130">
    <property type="entry name" value="CDP-OH_PTrfase_TM_dom"/>
</dbReference>
<gene>
    <name evidence="19" type="ORF">BVH74_13760</name>
</gene>
<evidence type="ECO:0000256" key="11">
    <source>
        <dbReference type="ARBA" id="ARBA00023098"/>
    </source>
</evidence>
<evidence type="ECO:0000256" key="12">
    <source>
        <dbReference type="ARBA" id="ARBA00023136"/>
    </source>
</evidence>
<evidence type="ECO:0000256" key="18">
    <source>
        <dbReference type="SAM" id="Phobius"/>
    </source>
</evidence>
<feature type="transmembrane region" description="Helical" evidence="18">
    <location>
        <begin position="151"/>
        <end position="172"/>
    </location>
</feature>
<evidence type="ECO:0000256" key="3">
    <source>
        <dbReference type="ARBA" id="ARBA00005042"/>
    </source>
</evidence>
<dbReference type="KEGG" id="ppha:BVH74_13760"/>
<evidence type="ECO:0000256" key="10">
    <source>
        <dbReference type="ARBA" id="ARBA00022989"/>
    </source>
</evidence>
<dbReference type="PROSITE" id="PS00379">
    <property type="entry name" value="CDP_ALCOHOL_P_TRANSF"/>
    <property type="match status" value="1"/>
</dbReference>
<dbReference type="EC" id="2.7.8.5" evidence="5 16"/>
<comment type="cofactor">
    <cofactor evidence="1">
        <name>Mn(2+)</name>
        <dbReference type="ChEBI" id="CHEBI:29035"/>
    </cofactor>
</comment>
<dbReference type="InterPro" id="IPR050324">
    <property type="entry name" value="CDP-alcohol_PTase-I"/>
</dbReference>
<dbReference type="Gene3D" id="1.20.120.1760">
    <property type="match status" value="1"/>
</dbReference>
<evidence type="ECO:0000256" key="4">
    <source>
        <dbReference type="ARBA" id="ARBA00010441"/>
    </source>
</evidence>
<comment type="similarity">
    <text evidence="4 17">Belongs to the CDP-alcohol phosphatidyltransferase class-I family.</text>
</comment>
<evidence type="ECO:0000256" key="9">
    <source>
        <dbReference type="ARBA" id="ARBA00022692"/>
    </source>
</evidence>
<evidence type="ECO:0000256" key="17">
    <source>
        <dbReference type="RuleBase" id="RU003750"/>
    </source>
</evidence>
<comment type="catalytic activity">
    <reaction evidence="15">
        <text>a CDP-1,2-diacyl-sn-glycerol + sn-glycerol 3-phosphate = a 1,2-diacyl-sn-glycero-3-phospho-(1'-sn-glycero-3'-phosphate) + CMP + H(+)</text>
        <dbReference type="Rhea" id="RHEA:12593"/>
        <dbReference type="ChEBI" id="CHEBI:15378"/>
        <dbReference type="ChEBI" id="CHEBI:57597"/>
        <dbReference type="ChEBI" id="CHEBI:58332"/>
        <dbReference type="ChEBI" id="CHEBI:60110"/>
        <dbReference type="ChEBI" id="CHEBI:60377"/>
        <dbReference type="EC" id="2.7.8.5"/>
    </reaction>
</comment>
<dbReference type="PIRSF" id="PIRSF000847">
    <property type="entry name" value="Phos_ph_gly_syn"/>
    <property type="match status" value="1"/>
</dbReference>
<dbReference type="RefSeq" id="WP_080050620.1">
    <property type="nucleotide sequence ID" value="NZ_CP020100.1"/>
</dbReference>
<dbReference type="GO" id="GO:0050793">
    <property type="term" value="P:regulation of developmental process"/>
    <property type="evidence" value="ECO:0007669"/>
    <property type="project" value="UniProtKB-ARBA"/>
</dbReference>
<keyword evidence="9 18" id="KW-0812">Transmembrane</keyword>
<evidence type="ECO:0000256" key="8">
    <source>
        <dbReference type="ARBA" id="ARBA00022679"/>
    </source>
</evidence>
<dbReference type="STRING" id="1931241.BVH74_13760"/>